<dbReference type="Proteomes" id="UP000590740">
    <property type="component" value="Unassembled WGS sequence"/>
</dbReference>
<sequence length="519" mass="58634">MEQQTPVQSDPPAKAESKNVDQRSVKDPDEFFGSHIESIAAYHRINPGDVALSIASVVANISGPYAGFVDPFGRKYHPHLNLVRIDGDSPNANDLEAALFEPLQKRLRWLRHAATCQSKLLSDRNTFGDHSVDQYQPLQNSLHPWIKDNDHRLAQEQQEMLSLNYLPRQEFNEMALVKSHYLGSRRVPVRASPGISYLPTLMAEGVFVDQIGGALNEALHRQLFVFNPSGGIFNLASKKAVSDENTAANLCSFLQGRDLSFAPHHRDQGRGTLEFARIQMVAKSTLLRIGGVLQNPGSNWNEVIKTCLLWEGAPWKSPTIPGNALMAAWQRYEQVIQELIELRCFNPNHAQKRLSLPQDCNQSYIKLRMEYSKALQAVKGVDGNFTAQFFDLPERLLWVFMQFHQEHEPFWCVQTAFYSAVYAIRKQQQLLHKARTTLAKENATKSMAAVTAILRDKGPCNVRQMQRSTKSRAASFFKTGISILEKEGRVKKHADNRYELLQAETDSGSVREPQYAAHN</sequence>
<proteinExistence type="predicted"/>
<dbReference type="RefSeq" id="WP_184340876.1">
    <property type="nucleotide sequence ID" value="NZ_JACHIG010000007.1"/>
</dbReference>
<evidence type="ECO:0000256" key="1">
    <source>
        <dbReference type="SAM" id="MobiDB-lite"/>
    </source>
</evidence>
<feature type="compositionally biased region" description="Basic and acidic residues" evidence="1">
    <location>
        <begin position="13"/>
        <end position="27"/>
    </location>
</feature>
<name>A0A7W8DL06_9BACT</name>
<reference evidence="2 3" key="1">
    <citation type="submission" date="2020-08" db="EMBL/GenBank/DDBJ databases">
        <title>Genomic Encyclopedia of Type Strains, Phase IV (KMG-IV): sequencing the most valuable type-strain genomes for metagenomic binning, comparative biology and taxonomic classification.</title>
        <authorList>
            <person name="Goeker M."/>
        </authorList>
    </citation>
    <scope>NUCLEOTIDE SEQUENCE [LARGE SCALE GENOMIC DNA]</scope>
    <source>
        <strain evidence="2 3">DSM 12252</strain>
    </source>
</reference>
<evidence type="ECO:0000313" key="2">
    <source>
        <dbReference type="EMBL" id="MBB5033753.1"/>
    </source>
</evidence>
<feature type="region of interest" description="Disordered" evidence="1">
    <location>
        <begin position="1"/>
        <end position="27"/>
    </location>
</feature>
<dbReference type="EMBL" id="JACHIG010000007">
    <property type="protein sequence ID" value="MBB5033753.1"/>
    <property type="molecule type" value="Genomic_DNA"/>
</dbReference>
<accession>A0A7W8DL06</accession>
<keyword evidence="3" id="KW-1185">Reference proteome</keyword>
<organism evidence="2 3">
    <name type="scientific">Prosthecobacter vanneervenii</name>
    <dbReference type="NCBI Taxonomy" id="48466"/>
    <lineage>
        <taxon>Bacteria</taxon>
        <taxon>Pseudomonadati</taxon>
        <taxon>Verrucomicrobiota</taxon>
        <taxon>Verrucomicrobiia</taxon>
        <taxon>Verrucomicrobiales</taxon>
        <taxon>Verrucomicrobiaceae</taxon>
        <taxon>Prosthecobacter</taxon>
    </lineage>
</organism>
<dbReference type="AlphaFoldDB" id="A0A7W8DL06"/>
<gene>
    <name evidence="2" type="ORF">HNQ65_003343</name>
</gene>
<comment type="caution">
    <text evidence="2">The sequence shown here is derived from an EMBL/GenBank/DDBJ whole genome shotgun (WGS) entry which is preliminary data.</text>
</comment>
<evidence type="ECO:0000313" key="3">
    <source>
        <dbReference type="Proteomes" id="UP000590740"/>
    </source>
</evidence>
<protein>
    <submittedName>
        <fullName evidence="2">Uncharacterized protein</fullName>
    </submittedName>
</protein>